<keyword evidence="2 4" id="KW-1133">Transmembrane helix</keyword>
<sequence>MGRFAYIALIPVLIQAGWLSDSEAAYLGAATLIGYIFGAPAASFLLRYFAAGQLIRLAMLIGSLSYLGCAFEQAPLGWFYLWRTLAGVSGAVLMVLAPPEVLKSHDKAVKAKVSGVVFSGLGFGAMLSGTLVPALIDQSIQAAWLGLGGSCLLVTLFTWRSWDCTPSHQTSGIIQASFKTLSQPQRYTLALIALAYGCNALGYLPHTLFWVDYIVRELNHSFSQGGFYWSIFGIGAAIGPVLAGICGDKFGIRNSLLLTYSLKAGAVALPLLSNQPIALFISSLMVGVLTPASVSLISTYTLEAVGYELHTKAWAMVTLAFAVAQGVGGYAMAYYASQLTSYAPLFMFGSVALAISLLAIYLSVSPRQQPTSKLGNNKNEAISE</sequence>
<dbReference type="eggNOG" id="COG2814">
    <property type="taxonomic scope" value="Bacteria"/>
</dbReference>
<comment type="caution">
    <text evidence="6">The sequence shown here is derived from an EMBL/GenBank/DDBJ whole genome shotgun (WGS) entry which is preliminary data.</text>
</comment>
<feature type="transmembrane region" description="Helical" evidence="4">
    <location>
        <begin position="257"/>
        <end position="273"/>
    </location>
</feature>
<feature type="transmembrane region" description="Helical" evidence="4">
    <location>
        <begin position="342"/>
        <end position="364"/>
    </location>
</feature>
<feature type="transmembrane region" description="Helical" evidence="4">
    <location>
        <begin position="142"/>
        <end position="159"/>
    </location>
</feature>
<gene>
    <name evidence="6" type="ORF">VISI1226_12171</name>
</gene>
<keyword evidence="3 4" id="KW-0472">Membrane</keyword>
<dbReference type="PANTHER" id="PTHR23537">
    <property type="match status" value="1"/>
</dbReference>
<feature type="transmembrane region" description="Helical" evidence="4">
    <location>
        <begin position="113"/>
        <end position="136"/>
    </location>
</feature>
<dbReference type="Gene3D" id="1.20.1250.20">
    <property type="entry name" value="MFS general substrate transporter like domains"/>
    <property type="match status" value="2"/>
</dbReference>
<accession>E8M2N1</accession>
<evidence type="ECO:0000256" key="1">
    <source>
        <dbReference type="ARBA" id="ARBA00022692"/>
    </source>
</evidence>
<evidence type="ECO:0000313" key="7">
    <source>
        <dbReference type="Proteomes" id="UP000006228"/>
    </source>
</evidence>
<evidence type="ECO:0000256" key="3">
    <source>
        <dbReference type="ARBA" id="ARBA00023136"/>
    </source>
</evidence>
<dbReference type="InterPro" id="IPR020846">
    <property type="entry name" value="MFS_dom"/>
</dbReference>
<dbReference type="Proteomes" id="UP000006228">
    <property type="component" value="Unassembled WGS sequence"/>
</dbReference>
<feature type="domain" description="Major facilitator superfamily (MFS) profile" evidence="5">
    <location>
        <begin position="188"/>
        <end position="384"/>
    </location>
</feature>
<evidence type="ECO:0000256" key="2">
    <source>
        <dbReference type="ARBA" id="ARBA00022989"/>
    </source>
</evidence>
<evidence type="ECO:0000256" key="4">
    <source>
        <dbReference type="SAM" id="Phobius"/>
    </source>
</evidence>
<dbReference type="PANTHER" id="PTHR23537:SF1">
    <property type="entry name" value="SUGAR TRANSPORTER"/>
    <property type="match status" value="1"/>
</dbReference>
<dbReference type="PROSITE" id="PS50850">
    <property type="entry name" value="MFS"/>
    <property type="match status" value="1"/>
</dbReference>
<dbReference type="InterPro" id="IPR010645">
    <property type="entry name" value="MFS_4"/>
</dbReference>
<dbReference type="GO" id="GO:0022857">
    <property type="term" value="F:transmembrane transporter activity"/>
    <property type="evidence" value="ECO:0007669"/>
    <property type="project" value="InterPro"/>
</dbReference>
<feature type="transmembrane region" description="Helical" evidence="4">
    <location>
        <begin position="80"/>
        <end position="101"/>
    </location>
</feature>
<proteinExistence type="predicted"/>
<dbReference type="AlphaFoldDB" id="E8M2N1"/>
<dbReference type="InterPro" id="IPR036259">
    <property type="entry name" value="MFS_trans_sf"/>
</dbReference>
<dbReference type="SUPFAM" id="SSF103473">
    <property type="entry name" value="MFS general substrate transporter"/>
    <property type="match status" value="1"/>
</dbReference>
<feature type="transmembrane region" description="Helical" evidence="4">
    <location>
        <begin position="57"/>
        <end position="74"/>
    </location>
</feature>
<evidence type="ECO:0000259" key="5">
    <source>
        <dbReference type="PROSITE" id="PS50850"/>
    </source>
</evidence>
<protein>
    <submittedName>
        <fullName evidence="6">Major facilitator family transporter</fullName>
    </submittedName>
</protein>
<dbReference type="GO" id="GO:0005886">
    <property type="term" value="C:plasma membrane"/>
    <property type="evidence" value="ECO:0007669"/>
    <property type="project" value="TreeGrafter"/>
</dbReference>
<keyword evidence="1 4" id="KW-0812">Transmembrane</keyword>
<organism evidence="6 7">
    <name type="scientific">Vibrio sinaloensis DSM 21326</name>
    <dbReference type="NCBI Taxonomy" id="945550"/>
    <lineage>
        <taxon>Bacteria</taxon>
        <taxon>Pseudomonadati</taxon>
        <taxon>Pseudomonadota</taxon>
        <taxon>Gammaproteobacteria</taxon>
        <taxon>Vibrionales</taxon>
        <taxon>Vibrionaceae</taxon>
        <taxon>Vibrio</taxon>
        <taxon>Vibrio oreintalis group</taxon>
    </lineage>
</organism>
<name>E8M2N1_PHOS4</name>
<dbReference type="EMBL" id="AEVT01000018">
    <property type="protein sequence ID" value="EGA71539.1"/>
    <property type="molecule type" value="Genomic_DNA"/>
</dbReference>
<feature type="transmembrane region" description="Helical" evidence="4">
    <location>
        <begin position="187"/>
        <end position="206"/>
    </location>
</feature>
<feature type="transmembrane region" description="Helical" evidence="4">
    <location>
        <begin position="226"/>
        <end position="245"/>
    </location>
</feature>
<feature type="transmembrane region" description="Helical" evidence="4">
    <location>
        <begin position="32"/>
        <end position="50"/>
    </location>
</feature>
<feature type="transmembrane region" description="Helical" evidence="4">
    <location>
        <begin position="279"/>
        <end position="302"/>
    </location>
</feature>
<feature type="transmembrane region" description="Helical" evidence="4">
    <location>
        <begin position="314"/>
        <end position="336"/>
    </location>
</feature>
<evidence type="ECO:0000313" key="6">
    <source>
        <dbReference type="EMBL" id="EGA71539.1"/>
    </source>
</evidence>
<dbReference type="Pfam" id="PF06779">
    <property type="entry name" value="MFS_4"/>
    <property type="match status" value="1"/>
</dbReference>
<reference evidence="6 7" key="1">
    <citation type="journal article" date="2012" name="Int. J. Syst. Evol. Microbiol.">
        <title>Vibrio caribbeanicus sp. nov., isolated from the marine sponge Scleritoderma cyanea.</title>
        <authorList>
            <person name="Hoffmann M."/>
            <person name="Monday S.R."/>
            <person name="Allard M.W."/>
            <person name="Strain E.A."/>
            <person name="Whittaker P."/>
            <person name="Naum M."/>
            <person name="McCarthy P.J."/>
            <person name="Lopez J.V."/>
            <person name="Fischer M."/>
            <person name="Brown E.W."/>
        </authorList>
    </citation>
    <scope>NUCLEOTIDE SEQUENCE [LARGE SCALE GENOMIC DNA]</scope>
    <source>
        <strain evidence="7">DSMZ 21326</strain>
    </source>
</reference>